<dbReference type="InterPro" id="IPR006741">
    <property type="entry name" value="AgrB"/>
</dbReference>
<name>A0ABW5PF16_9BACL</name>
<reference evidence="10" key="1">
    <citation type="journal article" date="2019" name="Int. J. Syst. Evol. Microbiol.">
        <title>The Global Catalogue of Microorganisms (GCM) 10K type strain sequencing project: providing services to taxonomists for standard genome sequencing and annotation.</title>
        <authorList>
            <consortium name="The Broad Institute Genomics Platform"/>
            <consortium name="The Broad Institute Genome Sequencing Center for Infectious Disease"/>
            <person name="Wu L."/>
            <person name="Ma J."/>
        </authorList>
    </citation>
    <scope>NUCLEOTIDE SEQUENCE [LARGE SCALE GENOMIC DNA]</scope>
    <source>
        <strain evidence="10">KCTC 3950</strain>
    </source>
</reference>
<evidence type="ECO:0000256" key="7">
    <source>
        <dbReference type="ARBA" id="ARBA00023136"/>
    </source>
</evidence>
<evidence type="ECO:0000256" key="8">
    <source>
        <dbReference type="SAM" id="Phobius"/>
    </source>
</evidence>
<keyword evidence="10" id="KW-1185">Reference proteome</keyword>
<keyword evidence="4 8" id="KW-0812">Transmembrane</keyword>
<keyword evidence="3" id="KW-0645">Protease</keyword>
<sequence length="170" mass="19000">MLAKRFVDYLYVINPEIKADRTVLVFAAASLLLNVSIVGTTMLYGCLKNDVVSAIFAVVIGWNLRYFSGGHHAKNLFACYVMTTTVLILSMTLNSTNLMSYAVMFFGGVICISVAPTMISKAENKAKHRLYKLCTLGIILSNSFLLSDILTVLTFFQSWSLLYHKYTLQK</sequence>
<evidence type="ECO:0000313" key="10">
    <source>
        <dbReference type="Proteomes" id="UP001597541"/>
    </source>
</evidence>
<feature type="transmembrane region" description="Helical" evidence="8">
    <location>
        <begin position="130"/>
        <end position="156"/>
    </location>
</feature>
<proteinExistence type="predicted"/>
<evidence type="ECO:0000256" key="1">
    <source>
        <dbReference type="ARBA" id="ARBA00022475"/>
    </source>
</evidence>
<evidence type="ECO:0000256" key="4">
    <source>
        <dbReference type="ARBA" id="ARBA00022692"/>
    </source>
</evidence>
<evidence type="ECO:0000256" key="5">
    <source>
        <dbReference type="ARBA" id="ARBA00022801"/>
    </source>
</evidence>
<organism evidence="9 10">
    <name type="scientific">Paenibacillus gansuensis</name>
    <dbReference type="NCBI Taxonomy" id="306542"/>
    <lineage>
        <taxon>Bacteria</taxon>
        <taxon>Bacillati</taxon>
        <taxon>Bacillota</taxon>
        <taxon>Bacilli</taxon>
        <taxon>Bacillales</taxon>
        <taxon>Paenibacillaceae</taxon>
        <taxon>Paenibacillus</taxon>
    </lineage>
</organism>
<keyword evidence="2" id="KW-0673">Quorum sensing</keyword>
<feature type="transmembrane region" description="Helical" evidence="8">
    <location>
        <begin position="75"/>
        <end position="93"/>
    </location>
</feature>
<feature type="transmembrane region" description="Helical" evidence="8">
    <location>
        <begin position="51"/>
        <end position="68"/>
    </location>
</feature>
<evidence type="ECO:0000256" key="6">
    <source>
        <dbReference type="ARBA" id="ARBA00022989"/>
    </source>
</evidence>
<feature type="transmembrane region" description="Helical" evidence="8">
    <location>
        <begin position="99"/>
        <end position="118"/>
    </location>
</feature>
<keyword evidence="5" id="KW-0378">Hydrolase</keyword>
<keyword evidence="7 8" id="KW-0472">Membrane</keyword>
<accession>A0ABW5PF16</accession>
<comment type="caution">
    <text evidence="9">The sequence shown here is derived from an EMBL/GenBank/DDBJ whole genome shotgun (WGS) entry which is preliminary data.</text>
</comment>
<keyword evidence="1" id="KW-1003">Cell membrane</keyword>
<feature type="transmembrane region" description="Helical" evidence="8">
    <location>
        <begin position="23"/>
        <end position="45"/>
    </location>
</feature>
<gene>
    <name evidence="9" type="ORF">ACFSUF_15435</name>
</gene>
<evidence type="ECO:0000256" key="2">
    <source>
        <dbReference type="ARBA" id="ARBA00022654"/>
    </source>
</evidence>
<dbReference type="EMBL" id="JBHUME010000009">
    <property type="protein sequence ID" value="MFD2613808.1"/>
    <property type="molecule type" value="Genomic_DNA"/>
</dbReference>
<dbReference type="Proteomes" id="UP001597541">
    <property type="component" value="Unassembled WGS sequence"/>
</dbReference>
<evidence type="ECO:0000256" key="3">
    <source>
        <dbReference type="ARBA" id="ARBA00022670"/>
    </source>
</evidence>
<dbReference type="Pfam" id="PF04647">
    <property type="entry name" value="AgrB"/>
    <property type="match status" value="1"/>
</dbReference>
<keyword evidence="6 8" id="KW-1133">Transmembrane helix</keyword>
<protein>
    <submittedName>
        <fullName evidence="9">Accessory gene regulator B family protein</fullName>
    </submittedName>
</protein>
<evidence type="ECO:0000313" key="9">
    <source>
        <dbReference type="EMBL" id="MFD2613808.1"/>
    </source>
</evidence>
<dbReference type="RefSeq" id="WP_377603994.1">
    <property type="nucleotide sequence ID" value="NZ_JBHUME010000009.1"/>
</dbReference>